<dbReference type="STRING" id="8078.ENSFHEP00000027655"/>
<reference evidence="3" key="2">
    <citation type="submission" date="2025-09" db="UniProtKB">
        <authorList>
            <consortium name="Ensembl"/>
        </authorList>
    </citation>
    <scope>IDENTIFICATION</scope>
</reference>
<accession>A0A3Q2UBP8</accession>
<name>A0A3Q2UBP8_FUNHE</name>
<reference evidence="3" key="1">
    <citation type="submission" date="2025-08" db="UniProtKB">
        <authorList>
            <consortium name="Ensembl"/>
        </authorList>
    </citation>
    <scope>IDENTIFICATION</scope>
</reference>
<keyword evidence="1" id="KW-0732">Signal</keyword>
<evidence type="ECO:0000256" key="1">
    <source>
        <dbReference type="SAM" id="SignalP"/>
    </source>
</evidence>
<dbReference type="SUPFAM" id="SSF56436">
    <property type="entry name" value="C-type lectin-like"/>
    <property type="match status" value="1"/>
</dbReference>
<dbReference type="PRINTS" id="PR00356">
    <property type="entry name" value="ANTIFREEZEII"/>
</dbReference>
<dbReference type="GeneTree" id="ENSGT00940000162818"/>
<proteinExistence type="predicted"/>
<dbReference type="Pfam" id="PF00059">
    <property type="entry name" value="Lectin_C"/>
    <property type="match status" value="1"/>
</dbReference>
<dbReference type="Proteomes" id="UP000265000">
    <property type="component" value="Unplaced"/>
</dbReference>
<dbReference type="InterPro" id="IPR001304">
    <property type="entry name" value="C-type_lectin-like"/>
</dbReference>
<dbReference type="SMART" id="SM00034">
    <property type="entry name" value="CLECT"/>
    <property type="match status" value="1"/>
</dbReference>
<dbReference type="InterPro" id="IPR050111">
    <property type="entry name" value="C-type_lectin/snaclec_domain"/>
</dbReference>
<dbReference type="InterPro" id="IPR016187">
    <property type="entry name" value="CTDL_fold"/>
</dbReference>
<organism evidence="3 4">
    <name type="scientific">Fundulus heteroclitus</name>
    <name type="common">Killifish</name>
    <name type="synonym">Mummichog</name>
    <dbReference type="NCBI Taxonomy" id="8078"/>
    <lineage>
        <taxon>Eukaryota</taxon>
        <taxon>Metazoa</taxon>
        <taxon>Chordata</taxon>
        <taxon>Craniata</taxon>
        <taxon>Vertebrata</taxon>
        <taxon>Euteleostomi</taxon>
        <taxon>Actinopterygii</taxon>
        <taxon>Neopterygii</taxon>
        <taxon>Teleostei</taxon>
        <taxon>Neoteleostei</taxon>
        <taxon>Acanthomorphata</taxon>
        <taxon>Ovalentaria</taxon>
        <taxon>Atherinomorphae</taxon>
        <taxon>Cyprinodontiformes</taxon>
        <taxon>Fundulidae</taxon>
        <taxon>Fundulus</taxon>
    </lineage>
</organism>
<feature type="signal peptide" evidence="1">
    <location>
        <begin position="1"/>
        <end position="20"/>
    </location>
</feature>
<feature type="domain" description="C-type lectin" evidence="2">
    <location>
        <begin position="37"/>
        <end position="156"/>
    </location>
</feature>
<evidence type="ECO:0000313" key="4">
    <source>
        <dbReference type="Proteomes" id="UP000265000"/>
    </source>
</evidence>
<keyword evidence="4" id="KW-1185">Reference proteome</keyword>
<dbReference type="InterPro" id="IPR016186">
    <property type="entry name" value="C-type_lectin-like/link_sf"/>
</dbReference>
<dbReference type="PANTHER" id="PTHR22803">
    <property type="entry name" value="MANNOSE, PHOSPHOLIPASE, LECTIN RECEPTOR RELATED"/>
    <property type="match status" value="1"/>
</dbReference>
<dbReference type="InterPro" id="IPR002353">
    <property type="entry name" value="AntifreezeII"/>
</dbReference>
<evidence type="ECO:0000259" key="2">
    <source>
        <dbReference type="PROSITE" id="PS50041"/>
    </source>
</evidence>
<protein>
    <submittedName>
        <fullName evidence="3">Lactose-binding lectin l-2-like</fullName>
    </submittedName>
</protein>
<feature type="chain" id="PRO_5018590564" evidence="1">
    <location>
        <begin position="21"/>
        <end position="160"/>
    </location>
</feature>
<dbReference type="Ensembl" id="ENSFHET00000031019.1">
    <property type="protein sequence ID" value="ENSFHEP00000027655.1"/>
    <property type="gene ID" value="ENSFHEG00000000254.1"/>
</dbReference>
<dbReference type="AlphaFoldDB" id="A0A3Q2UBP8"/>
<dbReference type="Gene3D" id="3.10.100.10">
    <property type="entry name" value="Mannose-Binding Protein A, subunit A"/>
    <property type="match status" value="1"/>
</dbReference>
<evidence type="ECO:0000313" key="3">
    <source>
        <dbReference type="Ensembl" id="ENSFHEP00000027655.1"/>
    </source>
</evidence>
<dbReference type="PROSITE" id="PS50041">
    <property type="entry name" value="C_TYPE_LECTIN_2"/>
    <property type="match status" value="1"/>
</dbReference>
<sequence length="160" mass="18074">MILFFFFFGLSLAAVAPSDGQEMKLLRGGCPMFWYSFNGRCYKYVATLMTWADAEWYCLSENANLVSIHSLEEQNFVMSLIKNFDHAQGATWTGLSDNHKEGKWMWSDGTRARYASWSAGQPDNWNGNEDCGVFNYGPQKAWNDCSCSIPCPSVCASRIV</sequence>